<dbReference type="Pfam" id="PF12804">
    <property type="entry name" value="NTP_transf_3"/>
    <property type="match status" value="1"/>
</dbReference>
<sequence>MDKLKIESIMKCLILAAGYGSRLASFLKNLPKPLYPLNSHGDTCLSLMLDGLVRSKCSDIHIVGGHQIEKIRDFQKTLEEEKQISFNLIDATNYYHRGPLFSFLTAENALNSQKYFAVFPGDTVFHPIVYQYLEKLNFSAFEFNSIHLFYCKSSNFSSWGNICLKINNLGSNSYVEAFNPLSAGSNFKNKGVGPMNIMIPILILPGTIFLQIKSIMHPSNTTLFHVLQTICMKSLLKIIPHQISEISCPFKDFDLIEDLSLIQSIIEK</sequence>
<name>A0ABY6HZB6_9ARCH</name>
<dbReference type="PANTHER" id="PTHR43584:SF8">
    <property type="entry name" value="N-ACETYLMURAMATE ALPHA-1-PHOSPHATE URIDYLYLTRANSFERASE"/>
    <property type="match status" value="1"/>
</dbReference>
<organism evidence="4 5">
    <name type="scientific">Candidatus Lokiarchaeum ossiferum</name>
    <dbReference type="NCBI Taxonomy" id="2951803"/>
    <lineage>
        <taxon>Archaea</taxon>
        <taxon>Promethearchaeati</taxon>
        <taxon>Promethearchaeota</taxon>
        <taxon>Promethearchaeia</taxon>
        <taxon>Promethearchaeales</taxon>
        <taxon>Promethearchaeaceae</taxon>
        <taxon>Candidatus Lokiarchaeum</taxon>
    </lineage>
</organism>
<dbReference type="PANTHER" id="PTHR43584">
    <property type="entry name" value="NUCLEOTIDYL TRANSFERASE"/>
    <property type="match status" value="1"/>
</dbReference>
<evidence type="ECO:0000256" key="1">
    <source>
        <dbReference type="ARBA" id="ARBA00022679"/>
    </source>
</evidence>
<proteinExistence type="predicted"/>
<accession>A0ABY6HZB6</accession>
<evidence type="ECO:0000313" key="5">
    <source>
        <dbReference type="Proteomes" id="UP001208689"/>
    </source>
</evidence>
<gene>
    <name evidence="4" type="ORF">NEF87_004199</name>
</gene>
<dbReference type="InterPro" id="IPR025877">
    <property type="entry name" value="MobA-like_NTP_Trfase"/>
</dbReference>
<dbReference type="InterPro" id="IPR050065">
    <property type="entry name" value="GlmU-like"/>
</dbReference>
<keyword evidence="5" id="KW-1185">Reference proteome</keyword>
<dbReference type="EMBL" id="CP104013">
    <property type="protein sequence ID" value="UYP47914.1"/>
    <property type="molecule type" value="Genomic_DNA"/>
</dbReference>
<evidence type="ECO:0000256" key="2">
    <source>
        <dbReference type="ARBA" id="ARBA00022695"/>
    </source>
</evidence>
<feature type="domain" description="MobA-like NTP transferase" evidence="3">
    <location>
        <begin position="12"/>
        <end position="132"/>
    </location>
</feature>
<evidence type="ECO:0000259" key="3">
    <source>
        <dbReference type="Pfam" id="PF12804"/>
    </source>
</evidence>
<dbReference type="Proteomes" id="UP001208689">
    <property type="component" value="Chromosome"/>
</dbReference>
<dbReference type="InterPro" id="IPR029044">
    <property type="entry name" value="Nucleotide-diphossugar_trans"/>
</dbReference>
<evidence type="ECO:0000313" key="4">
    <source>
        <dbReference type="EMBL" id="UYP47914.1"/>
    </source>
</evidence>
<protein>
    <recommendedName>
        <fullName evidence="3">MobA-like NTP transferase domain-containing protein</fullName>
    </recommendedName>
</protein>
<dbReference type="Gene3D" id="3.90.550.10">
    <property type="entry name" value="Spore Coat Polysaccharide Biosynthesis Protein SpsA, Chain A"/>
    <property type="match status" value="1"/>
</dbReference>
<reference evidence="4" key="1">
    <citation type="submission" date="2022-09" db="EMBL/GenBank/DDBJ databases">
        <title>Actin cytoskeleton and complex cell architecture in an #Asgard archaeon.</title>
        <authorList>
            <person name="Ponce Toledo R.I."/>
            <person name="Schleper C."/>
            <person name="Rodrigues Oliveira T."/>
            <person name="Wollweber F."/>
            <person name="Xu J."/>
            <person name="Rittmann S."/>
            <person name="Klingl A."/>
            <person name="Pilhofer M."/>
        </authorList>
    </citation>
    <scope>NUCLEOTIDE SEQUENCE</scope>
    <source>
        <strain evidence="4">B-35</strain>
    </source>
</reference>
<dbReference type="SUPFAM" id="SSF53448">
    <property type="entry name" value="Nucleotide-diphospho-sugar transferases"/>
    <property type="match status" value="1"/>
</dbReference>
<keyword evidence="1" id="KW-0808">Transferase</keyword>
<keyword evidence="2" id="KW-0548">Nucleotidyltransferase</keyword>